<evidence type="ECO:0000313" key="3">
    <source>
        <dbReference type="Proteomes" id="UP001230188"/>
    </source>
</evidence>
<dbReference type="SUPFAM" id="SSF81383">
    <property type="entry name" value="F-box domain"/>
    <property type="match status" value="1"/>
</dbReference>
<dbReference type="EMBL" id="JAQMWT010000021">
    <property type="protein sequence ID" value="KAJ8613819.1"/>
    <property type="molecule type" value="Genomic_DNA"/>
</dbReference>
<comment type="caution">
    <text evidence="2">The sequence shown here is derived from an EMBL/GenBank/DDBJ whole genome shotgun (WGS) entry which is preliminary data.</text>
</comment>
<accession>A0AAD7UPC3</accession>
<gene>
    <name evidence="2" type="ORF">CTAYLR_004902</name>
</gene>
<keyword evidence="3" id="KW-1185">Reference proteome</keyword>
<dbReference type="CDD" id="cd12885">
    <property type="entry name" value="SPRY_RanBP_like"/>
    <property type="match status" value="1"/>
</dbReference>
<dbReference type="PANTHER" id="PTHR12864">
    <property type="entry name" value="RAN BINDING PROTEIN 9-RELATED"/>
    <property type="match status" value="1"/>
</dbReference>
<dbReference type="InterPro" id="IPR044736">
    <property type="entry name" value="Gid1/RanBPM/SPLA_SPRY"/>
</dbReference>
<dbReference type="InterPro" id="IPR050618">
    <property type="entry name" value="Ubq-SigPath_Reg"/>
</dbReference>
<organism evidence="2 3">
    <name type="scientific">Chrysophaeum taylorii</name>
    <dbReference type="NCBI Taxonomy" id="2483200"/>
    <lineage>
        <taxon>Eukaryota</taxon>
        <taxon>Sar</taxon>
        <taxon>Stramenopiles</taxon>
        <taxon>Ochrophyta</taxon>
        <taxon>Pelagophyceae</taxon>
        <taxon>Pelagomonadales</taxon>
        <taxon>Pelagomonadaceae</taxon>
        <taxon>Chrysophaeum</taxon>
    </lineage>
</organism>
<reference evidence="2" key="1">
    <citation type="submission" date="2023-01" db="EMBL/GenBank/DDBJ databases">
        <title>Metagenome sequencing of chrysophaentin producing Chrysophaeum taylorii.</title>
        <authorList>
            <person name="Davison J."/>
            <person name="Bewley C."/>
        </authorList>
    </citation>
    <scope>NUCLEOTIDE SEQUENCE</scope>
    <source>
        <strain evidence="2">NIES-1699</strain>
    </source>
</reference>
<proteinExistence type="predicted"/>
<dbReference type="SUPFAM" id="SSF49899">
    <property type="entry name" value="Concanavalin A-like lectins/glucanases"/>
    <property type="match status" value="1"/>
</dbReference>
<protein>
    <recommendedName>
        <fullName evidence="1">SPRY domain-containing protein</fullName>
    </recommendedName>
</protein>
<dbReference type="InterPro" id="IPR036047">
    <property type="entry name" value="F-box-like_dom_sf"/>
</dbReference>
<dbReference type="Proteomes" id="UP001230188">
    <property type="component" value="Unassembled WGS sequence"/>
</dbReference>
<dbReference type="InterPro" id="IPR013320">
    <property type="entry name" value="ConA-like_dom_sf"/>
</dbReference>
<dbReference type="InterPro" id="IPR003877">
    <property type="entry name" value="SPRY_dom"/>
</dbReference>
<evidence type="ECO:0000259" key="1">
    <source>
        <dbReference type="SMART" id="SM00449"/>
    </source>
</evidence>
<dbReference type="InterPro" id="IPR043136">
    <property type="entry name" value="B30.2/SPRY_sf"/>
</dbReference>
<dbReference type="SMART" id="SM00449">
    <property type="entry name" value="SPRY"/>
    <property type="match status" value="1"/>
</dbReference>
<evidence type="ECO:0000313" key="2">
    <source>
        <dbReference type="EMBL" id="KAJ8613819.1"/>
    </source>
</evidence>
<feature type="domain" description="SPRY" evidence="1">
    <location>
        <begin position="175"/>
        <end position="325"/>
    </location>
</feature>
<name>A0AAD7UPC3_9STRA</name>
<dbReference type="Pfam" id="PF00622">
    <property type="entry name" value="SPRY"/>
    <property type="match status" value="1"/>
</dbReference>
<dbReference type="Gene3D" id="2.60.120.920">
    <property type="match status" value="1"/>
</dbReference>
<sequence>MFESFVKKWRSRREERRAPAQENEGLAMLPENMIVVVFFFLEIPEVKAVGCIARVFAQCASEPSVWSELARSVFSRARGLVLVPHDPAGRSVVPSTLKRARAVSSWPFAFSPRGAHDDIACHRVGDGVWDLEFDERLVKRSNRCVAGNKPFGCFGKGRVAVPGVDRNGAAVWRAQPGAYFEVSLRTTPRSRPLDSQRRSANSRINAYRPCVAVGVCTSNFSLRGKQPGWDHASWGVHADDGLRFHGRGMGAPYGPSFVAGDTIGCGIFSYDKFSREALVFYTLNGDVVDNRHAFSIRSDFLDDLCPVIGMDSARLGVTVNLGTSRPFVFDLDQFLANPKRHKPRPVRRAFELPYGYAEYYDDEDPDTDDD</sequence>
<dbReference type="AlphaFoldDB" id="A0AAD7UPC3"/>